<organism evidence="2 3">
    <name type="scientific">Zizania palustris</name>
    <name type="common">Northern wild rice</name>
    <dbReference type="NCBI Taxonomy" id="103762"/>
    <lineage>
        <taxon>Eukaryota</taxon>
        <taxon>Viridiplantae</taxon>
        <taxon>Streptophyta</taxon>
        <taxon>Embryophyta</taxon>
        <taxon>Tracheophyta</taxon>
        <taxon>Spermatophyta</taxon>
        <taxon>Magnoliopsida</taxon>
        <taxon>Liliopsida</taxon>
        <taxon>Poales</taxon>
        <taxon>Poaceae</taxon>
        <taxon>BOP clade</taxon>
        <taxon>Oryzoideae</taxon>
        <taxon>Oryzeae</taxon>
        <taxon>Zizaniinae</taxon>
        <taxon>Zizania</taxon>
    </lineage>
</organism>
<protein>
    <submittedName>
        <fullName evidence="2">Uncharacterized protein</fullName>
    </submittedName>
</protein>
<proteinExistence type="predicted"/>
<comment type="caution">
    <text evidence="2">The sequence shown here is derived from an EMBL/GenBank/DDBJ whole genome shotgun (WGS) entry which is preliminary data.</text>
</comment>
<reference evidence="2" key="2">
    <citation type="submission" date="2021-02" db="EMBL/GenBank/DDBJ databases">
        <authorList>
            <person name="Kimball J.A."/>
            <person name="Haas M.W."/>
            <person name="Macchietto M."/>
            <person name="Kono T."/>
            <person name="Duquette J."/>
            <person name="Shao M."/>
        </authorList>
    </citation>
    <scope>NUCLEOTIDE SEQUENCE</scope>
    <source>
        <tissue evidence="2">Fresh leaf tissue</tissue>
    </source>
</reference>
<keyword evidence="3" id="KW-1185">Reference proteome</keyword>
<sequence>MGRIGLRLGDPHRSPTSKTIPATAAVSMRQDHHPSRRGQGDGWAGGDRPGDRRRRRQWPGDQSKAVARQCGDSGGEMWRWRWGDAEAAARGKY</sequence>
<accession>A0A8J5RP63</accession>
<evidence type="ECO:0000256" key="1">
    <source>
        <dbReference type="SAM" id="MobiDB-lite"/>
    </source>
</evidence>
<name>A0A8J5RP63_ZIZPA</name>
<evidence type="ECO:0000313" key="2">
    <source>
        <dbReference type="EMBL" id="KAG8052872.1"/>
    </source>
</evidence>
<reference evidence="2" key="1">
    <citation type="journal article" date="2021" name="bioRxiv">
        <title>Whole Genome Assembly and Annotation of Northern Wild Rice, Zizania palustris L., Supports a Whole Genome Duplication in the Zizania Genus.</title>
        <authorList>
            <person name="Haas M."/>
            <person name="Kono T."/>
            <person name="Macchietto M."/>
            <person name="Millas R."/>
            <person name="McGilp L."/>
            <person name="Shao M."/>
            <person name="Duquette J."/>
            <person name="Hirsch C.N."/>
            <person name="Kimball J."/>
        </authorList>
    </citation>
    <scope>NUCLEOTIDE SEQUENCE</scope>
    <source>
        <tissue evidence="2">Fresh leaf tissue</tissue>
    </source>
</reference>
<feature type="region of interest" description="Disordered" evidence="1">
    <location>
        <begin position="1"/>
        <end position="77"/>
    </location>
</feature>
<dbReference type="EMBL" id="JAAALK010000288">
    <property type="protein sequence ID" value="KAG8052872.1"/>
    <property type="molecule type" value="Genomic_DNA"/>
</dbReference>
<gene>
    <name evidence="2" type="ORF">GUJ93_ZPchr0001g32829</name>
</gene>
<dbReference type="AlphaFoldDB" id="A0A8J5RP63"/>
<dbReference type="Proteomes" id="UP000729402">
    <property type="component" value="Unassembled WGS sequence"/>
</dbReference>
<evidence type="ECO:0000313" key="3">
    <source>
        <dbReference type="Proteomes" id="UP000729402"/>
    </source>
</evidence>